<organism evidence="2 3">
    <name type="scientific">Plenodomus tracheiphilus IPT5</name>
    <dbReference type="NCBI Taxonomy" id="1408161"/>
    <lineage>
        <taxon>Eukaryota</taxon>
        <taxon>Fungi</taxon>
        <taxon>Dikarya</taxon>
        <taxon>Ascomycota</taxon>
        <taxon>Pezizomycotina</taxon>
        <taxon>Dothideomycetes</taxon>
        <taxon>Pleosporomycetidae</taxon>
        <taxon>Pleosporales</taxon>
        <taxon>Pleosporineae</taxon>
        <taxon>Leptosphaeriaceae</taxon>
        <taxon>Plenodomus</taxon>
    </lineage>
</organism>
<sequence>MIFVDIYFARIERFSRFIHIIQAILVLAAFIAGCALLADSSMPRSRSTTLILVYSIKSALFLLYQYLTKKIEKFKRFASLKAYMIMDTLDCLLWFTAFIISCMGGGRCRGSSCAVIGVAATIALLLCFTYILTSSIAIRNWRHSKLPSKIMTESYASA</sequence>
<reference evidence="2" key="1">
    <citation type="submission" date="2020-01" db="EMBL/GenBank/DDBJ databases">
        <authorList>
            <consortium name="DOE Joint Genome Institute"/>
            <person name="Haridas S."/>
            <person name="Albert R."/>
            <person name="Binder M."/>
            <person name="Bloem J."/>
            <person name="Labutti K."/>
            <person name="Salamov A."/>
            <person name="Andreopoulos B."/>
            <person name="Baker S.E."/>
            <person name="Barry K."/>
            <person name="Bills G."/>
            <person name="Bluhm B.H."/>
            <person name="Cannon C."/>
            <person name="Castanera R."/>
            <person name="Culley D.E."/>
            <person name="Daum C."/>
            <person name="Ezra D."/>
            <person name="Gonzalez J.B."/>
            <person name="Henrissat B."/>
            <person name="Kuo A."/>
            <person name="Liang C."/>
            <person name="Lipzen A."/>
            <person name="Lutzoni F."/>
            <person name="Magnuson J."/>
            <person name="Mondo S."/>
            <person name="Nolan M."/>
            <person name="Ohm R."/>
            <person name="Pangilinan J."/>
            <person name="Park H.-J."/>
            <person name="Ramirez L."/>
            <person name="Alfaro M."/>
            <person name="Sun H."/>
            <person name="Tritt A."/>
            <person name="Yoshinaga Y."/>
            <person name="Zwiers L.-H."/>
            <person name="Turgeon B.G."/>
            <person name="Goodwin S.B."/>
            <person name="Spatafora J.W."/>
            <person name="Crous P.W."/>
            <person name="Grigoriev I.V."/>
        </authorList>
    </citation>
    <scope>NUCLEOTIDE SEQUENCE</scope>
    <source>
        <strain evidence="2">IPT5</strain>
    </source>
</reference>
<dbReference type="AlphaFoldDB" id="A0A6A7ARG5"/>
<evidence type="ECO:0000256" key="1">
    <source>
        <dbReference type="SAM" id="Phobius"/>
    </source>
</evidence>
<protein>
    <recommendedName>
        <fullName evidence="4">MARVEL domain-containing protein</fullName>
    </recommendedName>
</protein>
<name>A0A6A7ARG5_9PLEO</name>
<keyword evidence="1" id="KW-1133">Transmembrane helix</keyword>
<feature type="transmembrane region" description="Helical" evidence="1">
    <location>
        <begin position="17"/>
        <end position="38"/>
    </location>
</feature>
<accession>A0A6A7ARG5</accession>
<gene>
    <name evidence="2" type="ORF">T440DRAFT_473154</name>
</gene>
<evidence type="ECO:0000313" key="2">
    <source>
        <dbReference type="EMBL" id="KAF2844779.1"/>
    </source>
</evidence>
<feature type="transmembrane region" description="Helical" evidence="1">
    <location>
        <begin position="118"/>
        <end position="141"/>
    </location>
</feature>
<feature type="transmembrane region" description="Helical" evidence="1">
    <location>
        <begin position="88"/>
        <end position="106"/>
    </location>
</feature>
<keyword evidence="1" id="KW-0812">Transmembrane</keyword>
<proteinExistence type="predicted"/>
<dbReference type="Proteomes" id="UP000799423">
    <property type="component" value="Unassembled WGS sequence"/>
</dbReference>
<dbReference type="OrthoDB" id="3436860at2759"/>
<feature type="transmembrane region" description="Helical" evidence="1">
    <location>
        <begin position="50"/>
        <end position="67"/>
    </location>
</feature>
<evidence type="ECO:0008006" key="4">
    <source>
        <dbReference type="Google" id="ProtNLM"/>
    </source>
</evidence>
<keyword evidence="3" id="KW-1185">Reference proteome</keyword>
<evidence type="ECO:0000313" key="3">
    <source>
        <dbReference type="Proteomes" id="UP000799423"/>
    </source>
</evidence>
<keyword evidence="1" id="KW-0472">Membrane</keyword>
<dbReference type="EMBL" id="MU006364">
    <property type="protein sequence ID" value="KAF2844779.1"/>
    <property type="molecule type" value="Genomic_DNA"/>
</dbReference>